<evidence type="ECO:0008006" key="3">
    <source>
        <dbReference type="Google" id="ProtNLM"/>
    </source>
</evidence>
<dbReference type="EMBL" id="HBIR01023964">
    <property type="protein sequence ID" value="CAE0550834.1"/>
    <property type="molecule type" value="Transcribed_RNA"/>
</dbReference>
<dbReference type="PANTHER" id="PTHR34573">
    <property type="entry name" value="VKC DOMAIN-CONTAINING PROTEIN"/>
    <property type="match status" value="1"/>
</dbReference>
<evidence type="ECO:0000313" key="2">
    <source>
        <dbReference type="EMBL" id="CAE0550834.1"/>
    </source>
</evidence>
<evidence type="ECO:0000256" key="1">
    <source>
        <dbReference type="SAM" id="SignalP"/>
    </source>
</evidence>
<dbReference type="InterPro" id="IPR036249">
    <property type="entry name" value="Thioredoxin-like_sf"/>
</dbReference>
<organism evidence="2">
    <name type="scientific">Emiliania huxleyi</name>
    <name type="common">Coccolithophore</name>
    <name type="synonym">Pontosphaera huxleyi</name>
    <dbReference type="NCBI Taxonomy" id="2903"/>
    <lineage>
        <taxon>Eukaryota</taxon>
        <taxon>Haptista</taxon>
        <taxon>Haptophyta</taxon>
        <taxon>Prymnesiophyceae</taxon>
        <taxon>Isochrysidales</taxon>
        <taxon>Noelaerhabdaceae</taxon>
        <taxon>Emiliania</taxon>
    </lineage>
</organism>
<accession>A0A6T0ASD6</accession>
<feature type="signal peptide" evidence="1">
    <location>
        <begin position="1"/>
        <end position="22"/>
    </location>
</feature>
<dbReference type="PANTHER" id="PTHR34573:SF1">
    <property type="entry name" value="VITAMIN K EPOXIDE REDUCTASE DOMAIN-CONTAINING PROTEIN"/>
    <property type="match status" value="1"/>
</dbReference>
<dbReference type="Gene3D" id="3.40.30.10">
    <property type="entry name" value="Glutaredoxin"/>
    <property type="match status" value="1"/>
</dbReference>
<gene>
    <name evidence="2" type="ORF">EHUX00137_LOCUS18376</name>
</gene>
<keyword evidence="1" id="KW-0732">Signal</keyword>
<sequence length="183" mass="19727">MAVASPLLILLSSTALRPTTRSERPRQSADRRRVLAVALGAAVARLPLRGETIPPIEALLPPEQLNAAQSAAAVQTPPATVYSPPTVKGASSPRALALARQLKAKGAKMYGAHWCSHCFSQKQLFGASANRLIDYVECAADGYKSQRGLCQAKEIKGYPTWEIGGRFFRGEKTLDELEEILEG</sequence>
<dbReference type="AlphaFoldDB" id="A0A6T0ASD6"/>
<protein>
    <recommendedName>
        <fullName evidence="3">Thioredoxin domain-containing protein</fullName>
    </recommendedName>
</protein>
<name>A0A6T0ASD6_EMIHU</name>
<dbReference type="SUPFAM" id="SSF52833">
    <property type="entry name" value="Thioredoxin-like"/>
    <property type="match status" value="1"/>
</dbReference>
<feature type="chain" id="PRO_5030159640" description="Thioredoxin domain-containing protein" evidence="1">
    <location>
        <begin position="23"/>
        <end position="183"/>
    </location>
</feature>
<proteinExistence type="predicted"/>
<reference evidence="2" key="1">
    <citation type="submission" date="2021-01" db="EMBL/GenBank/DDBJ databases">
        <authorList>
            <person name="Corre E."/>
            <person name="Pelletier E."/>
            <person name="Niang G."/>
            <person name="Scheremetjew M."/>
            <person name="Finn R."/>
            <person name="Kale V."/>
            <person name="Holt S."/>
            <person name="Cochrane G."/>
            <person name="Meng A."/>
            <person name="Brown T."/>
            <person name="Cohen L."/>
        </authorList>
    </citation>
    <scope>NUCLEOTIDE SEQUENCE</scope>
    <source>
        <strain evidence="2">379</strain>
    </source>
</reference>